<evidence type="ECO:0000313" key="1">
    <source>
        <dbReference type="EMBL" id="GMR34932.1"/>
    </source>
</evidence>
<dbReference type="Proteomes" id="UP001328107">
    <property type="component" value="Unassembled WGS sequence"/>
</dbReference>
<organism evidence="1 2">
    <name type="scientific">Pristionchus mayeri</name>
    <dbReference type="NCBI Taxonomy" id="1317129"/>
    <lineage>
        <taxon>Eukaryota</taxon>
        <taxon>Metazoa</taxon>
        <taxon>Ecdysozoa</taxon>
        <taxon>Nematoda</taxon>
        <taxon>Chromadorea</taxon>
        <taxon>Rhabditida</taxon>
        <taxon>Rhabditina</taxon>
        <taxon>Diplogasteromorpha</taxon>
        <taxon>Diplogasteroidea</taxon>
        <taxon>Neodiplogasteridae</taxon>
        <taxon>Pristionchus</taxon>
    </lineage>
</organism>
<name>A0AAN4ZBW6_9BILA</name>
<sequence>LLSFGLLLSATVEFLIYRLPTNDFRWEVLNRRWIVTDFVSLFPPWSLLLLSSAVRAEIYNILLHNLSPPSRSSTGITMRNSFV</sequence>
<proteinExistence type="predicted"/>
<gene>
    <name evidence="1" type="ORF">PMAYCL1PPCAC_05127</name>
</gene>
<evidence type="ECO:0000313" key="2">
    <source>
        <dbReference type="Proteomes" id="UP001328107"/>
    </source>
</evidence>
<protein>
    <submittedName>
        <fullName evidence="1">Uncharacterized protein</fullName>
    </submittedName>
</protein>
<reference evidence="2" key="1">
    <citation type="submission" date="2022-10" db="EMBL/GenBank/DDBJ databases">
        <title>Genome assembly of Pristionchus species.</title>
        <authorList>
            <person name="Yoshida K."/>
            <person name="Sommer R.J."/>
        </authorList>
    </citation>
    <scope>NUCLEOTIDE SEQUENCE [LARGE SCALE GENOMIC DNA]</scope>
    <source>
        <strain evidence="2">RS5460</strain>
    </source>
</reference>
<dbReference type="EMBL" id="BTRK01000002">
    <property type="protein sequence ID" value="GMR34932.1"/>
    <property type="molecule type" value="Genomic_DNA"/>
</dbReference>
<accession>A0AAN4ZBW6</accession>
<feature type="non-terminal residue" evidence="1">
    <location>
        <position position="1"/>
    </location>
</feature>
<dbReference type="AlphaFoldDB" id="A0AAN4ZBW6"/>
<comment type="caution">
    <text evidence="1">The sequence shown here is derived from an EMBL/GenBank/DDBJ whole genome shotgun (WGS) entry which is preliminary data.</text>
</comment>
<keyword evidence="2" id="KW-1185">Reference proteome</keyword>